<dbReference type="Gramene" id="EOY10708">
    <property type="protein sequence ID" value="EOY10708"/>
    <property type="gene ID" value="TCM_026013"/>
</dbReference>
<dbReference type="AlphaFoldDB" id="A0A061F1E9"/>
<protein>
    <submittedName>
        <fullName evidence="2">Uncharacterized protein</fullName>
    </submittedName>
</protein>
<keyword evidence="3" id="KW-1185">Reference proteome</keyword>
<accession>A0A061F1E9</accession>
<feature type="region of interest" description="Disordered" evidence="1">
    <location>
        <begin position="201"/>
        <end position="238"/>
    </location>
</feature>
<dbReference type="HOGENOM" id="CLU_1167626_0_0_1"/>
<dbReference type="EMBL" id="CM001883">
    <property type="protein sequence ID" value="EOY10708.1"/>
    <property type="molecule type" value="Genomic_DNA"/>
</dbReference>
<name>A0A061F1E9_THECC</name>
<sequence>MFVFALAETLDLTITSFLDSFLRSSLGSYINISFLASFLGSSWLPLGHPSLSRICQCESQGKIREKRQGGCHDESQERMLMWKPREGCHGEPEHKRTEEPRRMSRPLAPLRTKTENRGMARWLRAKKLSVKRKKKELRRIKRVNQLLIAANKRMQELVDDFLLTAEANNNHVRQMNEAIQGMNDLNLDGNYNITTVNQVQPRCNSGSATDGDNNNYNRGGEGGNSRGYGGGHDGGRHE</sequence>
<feature type="compositionally biased region" description="Gly residues" evidence="1">
    <location>
        <begin position="219"/>
        <end position="232"/>
    </location>
</feature>
<reference evidence="2 3" key="1">
    <citation type="journal article" date="2013" name="Genome Biol.">
        <title>The genome sequence of the most widely cultivated cacao type and its use to identify candidate genes regulating pod color.</title>
        <authorList>
            <person name="Motamayor J.C."/>
            <person name="Mockaitis K."/>
            <person name="Schmutz J."/>
            <person name="Haiminen N."/>
            <person name="Iii D.L."/>
            <person name="Cornejo O."/>
            <person name="Findley S.D."/>
            <person name="Zheng P."/>
            <person name="Utro F."/>
            <person name="Royaert S."/>
            <person name="Saski C."/>
            <person name="Jenkins J."/>
            <person name="Podicheti R."/>
            <person name="Zhao M."/>
            <person name="Scheffler B.E."/>
            <person name="Stack J.C."/>
            <person name="Feltus F.A."/>
            <person name="Mustiga G.M."/>
            <person name="Amores F."/>
            <person name="Phillips W."/>
            <person name="Marelli J.P."/>
            <person name="May G.D."/>
            <person name="Shapiro H."/>
            <person name="Ma J."/>
            <person name="Bustamante C.D."/>
            <person name="Schnell R.J."/>
            <person name="Main D."/>
            <person name="Gilbert D."/>
            <person name="Parida L."/>
            <person name="Kuhn D.N."/>
        </authorList>
    </citation>
    <scope>NUCLEOTIDE SEQUENCE [LARGE SCALE GENOMIC DNA]</scope>
    <source>
        <strain evidence="3">cv. Matina 1-6</strain>
    </source>
</reference>
<evidence type="ECO:0000313" key="2">
    <source>
        <dbReference type="EMBL" id="EOY10708.1"/>
    </source>
</evidence>
<organism evidence="2 3">
    <name type="scientific">Theobroma cacao</name>
    <name type="common">Cacao</name>
    <name type="synonym">Cocoa</name>
    <dbReference type="NCBI Taxonomy" id="3641"/>
    <lineage>
        <taxon>Eukaryota</taxon>
        <taxon>Viridiplantae</taxon>
        <taxon>Streptophyta</taxon>
        <taxon>Embryophyta</taxon>
        <taxon>Tracheophyta</taxon>
        <taxon>Spermatophyta</taxon>
        <taxon>Magnoliopsida</taxon>
        <taxon>eudicotyledons</taxon>
        <taxon>Gunneridae</taxon>
        <taxon>Pentapetalae</taxon>
        <taxon>rosids</taxon>
        <taxon>malvids</taxon>
        <taxon>Malvales</taxon>
        <taxon>Malvaceae</taxon>
        <taxon>Byttnerioideae</taxon>
        <taxon>Theobroma</taxon>
    </lineage>
</organism>
<proteinExistence type="predicted"/>
<evidence type="ECO:0000313" key="3">
    <source>
        <dbReference type="Proteomes" id="UP000026915"/>
    </source>
</evidence>
<dbReference type="InParanoid" id="A0A061F1E9"/>
<gene>
    <name evidence="2" type="ORF">TCM_026013</name>
</gene>
<evidence type="ECO:0000256" key="1">
    <source>
        <dbReference type="SAM" id="MobiDB-lite"/>
    </source>
</evidence>
<dbReference type="Proteomes" id="UP000026915">
    <property type="component" value="Chromosome 5"/>
</dbReference>